<accession>A0A7J5UNG1</accession>
<organism evidence="3 4">
    <name type="scientific">Georgenia thermotolerans</name>
    <dbReference type="NCBI Taxonomy" id="527326"/>
    <lineage>
        <taxon>Bacteria</taxon>
        <taxon>Bacillati</taxon>
        <taxon>Actinomycetota</taxon>
        <taxon>Actinomycetes</taxon>
        <taxon>Micrococcales</taxon>
        <taxon>Bogoriellaceae</taxon>
        <taxon>Georgenia</taxon>
    </lineage>
</organism>
<reference evidence="3 4" key="1">
    <citation type="submission" date="2019-10" db="EMBL/GenBank/DDBJ databases">
        <title>Georgenia wutianyii sp. nov. and Georgenia yuyongxinii sp. nov. isolated from plateau pika (Ochotona curzoniae) in the Qinghai-Tibet plateau of China.</title>
        <authorList>
            <person name="Tian Z."/>
        </authorList>
    </citation>
    <scope>NUCLEOTIDE SEQUENCE [LARGE SCALE GENOMIC DNA]</scope>
    <source>
        <strain evidence="3 4">DSM 21501</strain>
    </source>
</reference>
<dbReference type="EMBL" id="WHJE01000051">
    <property type="protein sequence ID" value="KAE8763887.1"/>
    <property type="molecule type" value="Genomic_DNA"/>
</dbReference>
<evidence type="ECO:0000259" key="2">
    <source>
        <dbReference type="Pfam" id="PF00582"/>
    </source>
</evidence>
<proteinExistence type="inferred from homology"/>
<evidence type="ECO:0000313" key="4">
    <source>
        <dbReference type="Proteomes" id="UP000451860"/>
    </source>
</evidence>
<dbReference type="PANTHER" id="PTHR46268">
    <property type="entry name" value="STRESS RESPONSE PROTEIN NHAX"/>
    <property type="match status" value="1"/>
</dbReference>
<dbReference type="AlphaFoldDB" id="A0A7J5UNG1"/>
<gene>
    <name evidence="3" type="ORF">GB883_11830</name>
</gene>
<dbReference type="Gene3D" id="3.40.50.620">
    <property type="entry name" value="HUPs"/>
    <property type="match status" value="2"/>
</dbReference>
<comment type="caution">
    <text evidence="3">The sequence shown here is derived from an EMBL/GenBank/DDBJ whole genome shotgun (WGS) entry which is preliminary data.</text>
</comment>
<protein>
    <submittedName>
        <fullName evidence="3">Universal stress protein</fullName>
    </submittedName>
</protein>
<feature type="domain" description="UspA" evidence="2">
    <location>
        <begin position="23"/>
        <end position="155"/>
    </location>
</feature>
<dbReference type="OrthoDB" id="6174426at2"/>
<keyword evidence="4" id="KW-1185">Reference proteome</keyword>
<dbReference type="InterPro" id="IPR014729">
    <property type="entry name" value="Rossmann-like_a/b/a_fold"/>
</dbReference>
<feature type="domain" description="UspA" evidence="2">
    <location>
        <begin position="163"/>
        <end position="301"/>
    </location>
</feature>
<dbReference type="RefSeq" id="WP_152203232.1">
    <property type="nucleotide sequence ID" value="NZ_VUKF01000024.1"/>
</dbReference>
<dbReference type="PRINTS" id="PR01438">
    <property type="entry name" value="UNVRSLSTRESS"/>
</dbReference>
<comment type="similarity">
    <text evidence="1">Belongs to the universal stress protein A family.</text>
</comment>
<dbReference type="Proteomes" id="UP000451860">
    <property type="component" value="Unassembled WGS sequence"/>
</dbReference>
<dbReference type="PANTHER" id="PTHR46268:SF6">
    <property type="entry name" value="UNIVERSAL STRESS PROTEIN UP12"/>
    <property type="match status" value="1"/>
</dbReference>
<dbReference type="InterPro" id="IPR006016">
    <property type="entry name" value="UspA"/>
</dbReference>
<dbReference type="SUPFAM" id="SSF52402">
    <property type="entry name" value="Adenine nucleotide alpha hydrolases-like"/>
    <property type="match status" value="2"/>
</dbReference>
<dbReference type="InterPro" id="IPR006015">
    <property type="entry name" value="Universal_stress_UspA"/>
</dbReference>
<evidence type="ECO:0000313" key="3">
    <source>
        <dbReference type="EMBL" id="KAE8763887.1"/>
    </source>
</evidence>
<dbReference type="Pfam" id="PF00582">
    <property type="entry name" value="Usp"/>
    <property type="match status" value="2"/>
</dbReference>
<sequence>MSSSSIPAPAPRPAATPHSASGVIVGFDGSDLAQQALAWAAQEAVRRAAGLHVVQVLPDLSLSAAYGLFAEEQPRPTGDSDVAQAAEQIRAAHEGLAVTSEFLLGRPARELVRASLGAALVVVGAHGHGRLTGKLLGSVSQQVAAHAHSSVVVVRGGEHRTGPVVVGVDTSPGAATALDFALAHAARSGAPVLAVHAAYEEPGLPLNVPPGFWVRSEAAALEEESEATAAVVDRAAERYPDVRVTLNSPREHPVEALLRAAPDAALIVVGNRGLGGFTGLMLGSVSQGVLSTAECPVAVVRTAR</sequence>
<name>A0A7J5UNG1_9MICO</name>
<evidence type="ECO:0000256" key="1">
    <source>
        <dbReference type="ARBA" id="ARBA00008791"/>
    </source>
</evidence>